<dbReference type="Gene3D" id="3.50.30.30">
    <property type="match status" value="1"/>
</dbReference>
<keyword evidence="7 8" id="KW-0720">Serine protease</keyword>
<dbReference type="PROSITE" id="PS50268">
    <property type="entry name" value="CADHERIN_2"/>
    <property type="match status" value="2"/>
</dbReference>
<dbReference type="SMART" id="SM00112">
    <property type="entry name" value="CA"/>
    <property type="match status" value="2"/>
</dbReference>
<dbReference type="PROSITE" id="PS00138">
    <property type="entry name" value="SUBTILASE_SER"/>
    <property type="match status" value="1"/>
</dbReference>
<dbReference type="RefSeq" id="WP_342883070.1">
    <property type="nucleotide sequence ID" value="NZ_JBBMQU010000001.1"/>
</dbReference>
<evidence type="ECO:0000256" key="9">
    <source>
        <dbReference type="RuleBase" id="RU003355"/>
    </source>
</evidence>
<dbReference type="PANTHER" id="PTHR43806">
    <property type="entry name" value="PEPTIDASE S8"/>
    <property type="match status" value="1"/>
</dbReference>
<evidence type="ECO:0000256" key="10">
    <source>
        <dbReference type="SAM" id="MobiDB-lite"/>
    </source>
</evidence>
<dbReference type="PRINTS" id="PR00205">
    <property type="entry name" value="CADHERIN"/>
</dbReference>
<dbReference type="InterPro" id="IPR036852">
    <property type="entry name" value="Peptidase_S8/S53_dom_sf"/>
</dbReference>
<proteinExistence type="inferred from homology"/>
<accession>A0ABU9TYH2</accession>
<dbReference type="InterPro" id="IPR023827">
    <property type="entry name" value="Peptidase_S8_Asp-AS"/>
</dbReference>
<dbReference type="CDD" id="cd04818">
    <property type="entry name" value="PA_subtilisin_1"/>
    <property type="match status" value="1"/>
</dbReference>
<keyword evidence="5 11" id="KW-0732">Signal</keyword>
<name>A0ABU9TYH2_9GAMM</name>
<feature type="active site" description="Charge relay system" evidence="8">
    <location>
        <position position="243"/>
    </location>
</feature>
<dbReference type="InterPro" id="IPR000209">
    <property type="entry name" value="Peptidase_S8/S53_dom"/>
</dbReference>
<dbReference type="Gene3D" id="2.60.40.60">
    <property type="entry name" value="Cadherins"/>
    <property type="match status" value="2"/>
</dbReference>
<keyword evidence="14" id="KW-1185">Reference proteome</keyword>
<dbReference type="PROSITE" id="PS00136">
    <property type="entry name" value="SUBTILASE_ASP"/>
    <property type="match status" value="1"/>
</dbReference>
<keyword evidence="3" id="KW-0964">Secreted</keyword>
<evidence type="ECO:0000256" key="7">
    <source>
        <dbReference type="ARBA" id="ARBA00022825"/>
    </source>
</evidence>
<dbReference type="CDD" id="cd11304">
    <property type="entry name" value="Cadherin_repeat"/>
    <property type="match status" value="1"/>
</dbReference>
<feature type="active site" description="Charge relay system" evidence="8">
    <location>
        <position position="177"/>
    </location>
</feature>
<dbReference type="InterPro" id="IPR020008">
    <property type="entry name" value="GlyGly_CTERM"/>
</dbReference>
<feature type="domain" description="Cadherin" evidence="12">
    <location>
        <begin position="1135"/>
        <end position="1237"/>
    </location>
</feature>
<dbReference type="PRINTS" id="PR00723">
    <property type="entry name" value="SUBTILISIN"/>
</dbReference>
<dbReference type="SUPFAM" id="SSF49313">
    <property type="entry name" value="Cadherin-like"/>
    <property type="match status" value="2"/>
</dbReference>
<dbReference type="InterPro" id="IPR015500">
    <property type="entry name" value="Peptidase_S8_subtilisin-rel"/>
</dbReference>
<dbReference type="PANTHER" id="PTHR43806:SF11">
    <property type="entry name" value="CEREVISIN-RELATED"/>
    <property type="match status" value="1"/>
</dbReference>
<dbReference type="Pfam" id="PF02225">
    <property type="entry name" value="PA"/>
    <property type="match status" value="1"/>
</dbReference>
<dbReference type="InterPro" id="IPR046450">
    <property type="entry name" value="PA_dom_sf"/>
</dbReference>
<dbReference type="PROSITE" id="PS51892">
    <property type="entry name" value="SUBTILASE"/>
    <property type="match status" value="1"/>
</dbReference>
<comment type="similarity">
    <text evidence="1 8 9">Belongs to the peptidase S8 family.</text>
</comment>
<evidence type="ECO:0000256" key="5">
    <source>
        <dbReference type="ARBA" id="ARBA00022729"/>
    </source>
</evidence>
<evidence type="ECO:0000256" key="1">
    <source>
        <dbReference type="ARBA" id="ARBA00011073"/>
    </source>
</evidence>
<feature type="signal peptide" evidence="11">
    <location>
        <begin position="1"/>
        <end position="26"/>
    </location>
</feature>
<dbReference type="EMBL" id="JBBMQU010000001">
    <property type="protein sequence ID" value="MEM5549276.1"/>
    <property type="molecule type" value="Genomic_DNA"/>
</dbReference>
<feature type="domain" description="Cadherin" evidence="12">
    <location>
        <begin position="1028"/>
        <end position="1135"/>
    </location>
</feature>
<sequence>MSNKLITKTALSLAVSSALMASVVNAQTANSVSALNNYTATSFTASETQEQSPSAHMIVLHATTAADLMTQGTYQAGDSRATIAQIEQVQSEVTLELSSLDFGAKIIGQTKVLAPTLIVQASPEALERIALDRRVAKVLPMYDYELHVAASADYLNASPLVSTGVVTGKGQTVAVLDTGIDYTHKIFGGAGTVEAYDAAQADPTSVAWPQGQVQGGYDYVRDDADPIENDPAEPTEANAPTSHGTSVSHSVTGIAPEVELYVYSVCGGGCSGAAQAAALESAMDPNGDGDISDRVDVINMSLGGEFGGTYIDGGAQLLIQKAVDLGVNVVISAGNDSDNPFRVGGPSTTPNALSVGAMTHPTLESDVLSGTVDGAEVELGSASFGAQGEFTFGSDDAELVYPDANQNGCDAFADDVDFTGKAVVIDRGACGFSVKALNAQNKGAAFVVLANNTAGAAPGMGASPGAEAVTIRTVSVTQEVGVLLKEKLAAGEQPVYSFTGKKVTQAGAVATFSSRGPSMAGLLKPEITAPGTSIMVAATGTQDKLAPASGTSFSGPITAGAIALVREAHPERNALEIKATLMNSANLNVTNEPLSTTPDSELAPISMIGAGLVDVEKAVNLPVAAWVNNTEFSTKQAALSFGLENIKEITSFTKTVTVKNFSTDEKTYNLRTEARYSNDDETGAISWNIPASVMIPAGQTVEFDVTLTVDPSKLHEWKLENPFSAEDIAARSPALTLAEFDGALVFDDVDDTNSDHALHVVYHALPKAATELSLASEVVGNSMQLIVENTGATTVSTLTENIVAEGVEKSAEEAPFNVISSTFNALAVESCDSGVLFTASIQLRDELTHVFQAGYRLDIDTNNDGAYDFLVQNYNDRGRRTASPGRTRTVIGTIDETGVETLRYLTPLYHSAGEDTITFSACSNLIGLNQDNLGDTLNIKASVGYAAYNGGVYFETDNIVGSTTFSTSAPVSLTAIDGTDTPVRSLAPGEKAIVNATAPFAFTSTSLQDVVKLVTAEDLTLPSIEAPMLESATFDVAENSENGHVVGTIVVSASNKDVAISEFYVQSKTHQGFDVNNNGEVIVTNSDVVDFEKGLQTAELVVVAIDIQGNVSEPVALTINITNLADEGAEVTPVVTIEQSFSVQENVTTGTVIGTLAVTDPDADATPIASYIVTGSDLVSVSEAGEITVSGAIDYETITEIKFMVSAVDTAGHTSEAVEVVVAVTQDPAEDVVVPEPKKKSSGSLAWLTLLAAPFAFMRRRKQK</sequence>
<keyword evidence="2" id="KW-0134">Cell wall</keyword>
<dbReference type="InterPro" id="IPR002126">
    <property type="entry name" value="Cadherin-like_dom"/>
</dbReference>
<dbReference type="Pfam" id="PF00082">
    <property type="entry name" value="Peptidase_S8"/>
    <property type="match status" value="1"/>
</dbReference>
<evidence type="ECO:0000256" key="2">
    <source>
        <dbReference type="ARBA" id="ARBA00022512"/>
    </source>
</evidence>
<evidence type="ECO:0000256" key="8">
    <source>
        <dbReference type="PROSITE-ProRule" id="PRU01240"/>
    </source>
</evidence>
<dbReference type="InterPro" id="IPR003137">
    <property type="entry name" value="PA_domain"/>
</dbReference>
<dbReference type="SUPFAM" id="SSF52743">
    <property type="entry name" value="Subtilisin-like"/>
    <property type="match status" value="1"/>
</dbReference>
<reference evidence="13 14" key="1">
    <citation type="submission" date="2024-03" db="EMBL/GenBank/DDBJ databases">
        <title>Community enrichment and isolation of bacterial strains for fucoidan degradation.</title>
        <authorList>
            <person name="Sichert A."/>
        </authorList>
    </citation>
    <scope>NUCLEOTIDE SEQUENCE [LARGE SCALE GENOMIC DNA]</scope>
    <source>
        <strain evidence="13 14">AS81</strain>
    </source>
</reference>
<evidence type="ECO:0000256" key="4">
    <source>
        <dbReference type="ARBA" id="ARBA00022670"/>
    </source>
</evidence>
<keyword evidence="4 8" id="KW-0645">Protease</keyword>
<evidence type="ECO:0000256" key="11">
    <source>
        <dbReference type="SAM" id="SignalP"/>
    </source>
</evidence>
<feature type="region of interest" description="Disordered" evidence="10">
    <location>
        <begin position="220"/>
        <end position="249"/>
    </location>
</feature>
<evidence type="ECO:0000313" key="13">
    <source>
        <dbReference type="EMBL" id="MEM5549276.1"/>
    </source>
</evidence>
<evidence type="ECO:0000256" key="3">
    <source>
        <dbReference type="ARBA" id="ARBA00022525"/>
    </source>
</evidence>
<comment type="caution">
    <text evidence="13">The sequence shown here is derived from an EMBL/GenBank/DDBJ whole genome shotgun (WGS) entry which is preliminary data.</text>
</comment>
<dbReference type="InterPro" id="IPR015919">
    <property type="entry name" value="Cadherin-like_sf"/>
</dbReference>
<dbReference type="Proteomes" id="UP001388366">
    <property type="component" value="Unassembled WGS sequence"/>
</dbReference>
<dbReference type="SUPFAM" id="SSF52025">
    <property type="entry name" value="PA domain"/>
    <property type="match status" value="1"/>
</dbReference>
<dbReference type="InterPro" id="IPR050131">
    <property type="entry name" value="Peptidase_S8_subtilisin-like"/>
</dbReference>
<evidence type="ECO:0000256" key="6">
    <source>
        <dbReference type="ARBA" id="ARBA00022801"/>
    </source>
</evidence>
<organism evidence="13 14">
    <name type="scientific">Pseudoalteromonas neustonica</name>
    <dbReference type="NCBI Taxonomy" id="1840331"/>
    <lineage>
        <taxon>Bacteria</taxon>
        <taxon>Pseudomonadati</taxon>
        <taxon>Pseudomonadota</taxon>
        <taxon>Gammaproteobacteria</taxon>
        <taxon>Alteromonadales</taxon>
        <taxon>Pseudoalteromonadaceae</taxon>
        <taxon>Pseudoalteromonas</taxon>
    </lineage>
</organism>
<gene>
    <name evidence="13" type="ORF">WNY63_00830</name>
</gene>
<dbReference type="NCBIfam" id="TIGR03501">
    <property type="entry name" value="GlyGly_CTERM"/>
    <property type="match status" value="1"/>
</dbReference>
<evidence type="ECO:0000259" key="12">
    <source>
        <dbReference type="PROSITE" id="PS50268"/>
    </source>
</evidence>
<feature type="active site" description="Charge relay system" evidence="8">
    <location>
        <position position="552"/>
    </location>
</feature>
<evidence type="ECO:0000313" key="14">
    <source>
        <dbReference type="Proteomes" id="UP001388366"/>
    </source>
</evidence>
<protein>
    <submittedName>
        <fullName evidence="13">S8 family serine peptidase</fullName>
    </submittedName>
</protein>
<feature type="chain" id="PRO_5046120684" evidence="11">
    <location>
        <begin position="27"/>
        <end position="1264"/>
    </location>
</feature>
<dbReference type="Pfam" id="PF00028">
    <property type="entry name" value="Cadherin"/>
    <property type="match status" value="1"/>
</dbReference>
<dbReference type="InterPro" id="IPR023828">
    <property type="entry name" value="Peptidase_S8_Ser-AS"/>
</dbReference>
<dbReference type="Gene3D" id="3.40.50.200">
    <property type="entry name" value="Peptidase S8/S53 domain"/>
    <property type="match status" value="1"/>
</dbReference>
<keyword evidence="6 8" id="KW-0378">Hydrolase</keyword>